<comment type="pathway">
    <text evidence="5">Cofactor biosynthesis; coenzyme A biosynthesis; CoA from (R)-pantothenate: step 5/5.</text>
</comment>
<dbReference type="PANTHER" id="PTHR10695:SF46">
    <property type="entry name" value="BIFUNCTIONAL COENZYME A SYNTHASE-RELATED"/>
    <property type="match status" value="1"/>
</dbReference>
<comment type="subcellular location">
    <subcellularLocation>
        <location evidence="5">Cytoplasm</location>
    </subcellularLocation>
</comment>
<dbReference type="GO" id="GO:0004140">
    <property type="term" value="F:dephospho-CoA kinase activity"/>
    <property type="evidence" value="ECO:0007669"/>
    <property type="project" value="UniProtKB-UniRule"/>
</dbReference>
<proteinExistence type="inferred from homology"/>
<dbReference type="CDD" id="cd02022">
    <property type="entry name" value="DPCK"/>
    <property type="match status" value="1"/>
</dbReference>
<dbReference type="HAMAP" id="MF_00376">
    <property type="entry name" value="Dephospho_CoA_kinase"/>
    <property type="match status" value="1"/>
</dbReference>
<evidence type="ECO:0000256" key="2">
    <source>
        <dbReference type="ARBA" id="ARBA00022741"/>
    </source>
</evidence>
<dbReference type="NCBIfam" id="TIGR00152">
    <property type="entry name" value="dephospho-CoA kinase"/>
    <property type="match status" value="1"/>
</dbReference>
<dbReference type="GO" id="GO:0015937">
    <property type="term" value="P:coenzyme A biosynthetic process"/>
    <property type="evidence" value="ECO:0007669"/>
    <property type="project" value="UniProtKB-UniRule"/>
</dbReference>
<evidence type="ECO:0000256" key="1">
    <source>
        <dbReference type="ARBA" id="ARBA00009018"/>
    </source>
</evidence>
<keyword evidence="8" id="KW-1185">Reference proteome</keyword>
<gene>
    <name evidence="5 7" type="primary">coaE</name>
    <name evidence="7" type="ORF">HG66A1_40830</name>
</gene>
<dbReference type="PANTHER" id="PTHR10695">
    <property type="entry name" value="DEPHOSPHO-COA KINASE-RELATED"/>
    <property type="match status" value="1"/>
</dbReference>
<evidence type="ECO:0000313" key="8">
    <source>
        <dbReference type="Proteomes" id="UP000320421"/>
    </source>
</evidence>
<evidence type="ECO:0000256" key="3">
    <source>
        <dbReference type="ARBA" id="ARBA00022840"/>
    </source>
</evidence>
<keyword evidence="5 7" id="KW-0808">Transferase</keyword>
<dbReference type="Pfam" id="PF01121">
    <property type="entry name" value="CoaE"/>
    <property type="match status" value="1"/>
</dbReference>
<dbReference type="AlphaFoldDB" id="A0A517PSD1"/>
<evidence type="ECO:0000256" key="6">
    <source>
        <dbReference type="NCBIfam" id="TIGR00152"/>
    </source>
</evidence>
<protein>
    <recommendedName>
        <fullName evidence="5 6">Dephospho-CoA kinase</fullName>
        <ecNumber evidence="5 6">2.7.1.24</ecNumber>
    </recommendedName>
    <alternativeName>
        <fullName evidence="5">Dephosphocoenzyme A kinase</fullName>
    </alternativeName>
</protein>
<evidence type="ECO:0000256" key="5">
    <source>
        <dbReference type="HAMAP-Rule" id="MF_00376"/>
    </source>
</evidence>
<comment type="catalytic activity">
    <reaction evidence="5">
        <text>3'-dephospho-CoA + ATP = ADP + CoA + H(+)</text>
        <dbReference type="Rhea" id="RHEA:18245"/>
        <dbReference type="ChEBI" id="CHEBI:15378"/>
        <dbReference type="ChEBI" id="CHEBI:30616"/>
        <dbReference type="ChEBI" id="CHEBI:57287"/>
        <dbReference type="ChEBI" id="CHEBI:57328"/>
        <dbReference type="ChEBI" id="CHEBI:456216"/>
        <dbReference type="EC" id="2.7.1.24"/>
    </reaction>
</comment>
<feature type="binding site" evidence="5">
    <location>
        <begin position="17"/>
        <end position="22"/>
    </location>
    <ligand>
        <name>ATP</name>
        <dbReference type="ChEBI" id="CHEBI:30616"/>
    </ligand>
</feature>
<keyword evidence="3 5" id="KW-0067">ATP-binding</keyword>
<dbReference type="EMBL" id="CP036266">
    <property type="protein sequence ID" value="QDT22276.1"/>
    <property type="molecule type" value="Genomic_DNA"/>
</dbReference>
<evidence type="ECO:0000313" key="7">
    <source>
        <dbReference type="EMBL" id="QDT22276.1"/>
    </source>
</evidence>
<dbReference type="SUPFAM" id="SSF52540">
    <property type="entry name" value="P-loop containing nucleoside triphosphate hydrolases"/>
    <property type="match status" value="1"/>
</dbReference>
<dbReference type="UniPathway" id="UPA00241">
    <property type="reaction ID" value="UER00356"/>
</dbReference>
<dbReference type="RefSeq" id="WP_145187888.1">
    <property type="nucleotide sequence ID" value="NZ_CP036266.1"/>
</dbReference>
<keyword evidence="5" id="KW-0963">Cytoplasm</keyword>
<evidence type="ECO:0000256" key="4">
    <source>
        <dbReference type="ARBA" id="ARBA00022993"/>
    </source>
</evidence>
<name>A0A517PSD1_9PLAN</name>
<reference evidence="7 8" key="1">
    <citation type="submission" date="2019-02" db="EMBL/GenBank/DDBJ databases">
        <title>Deep-cultivation of Planctomycetes and their phenomic and genomic characterization uncovers novel biology.</title>
        <authorList>
            <person name="Wiegand S."/>
            <person name="Jogler M."/>
            <person name="Boedeker C."/>
            <person name="Pinto D."/>
            <person name="Vollmers J."/>
            <person name="Rivas-Marin E."/>
            <person name="Kohn T."/>
            <person name="Peeters S.H."/>
            <person name="Heuer A."/>
            <person name="Rast P."/>
            <person name="Oberbeckmann S."/>
            <person name="Bunk B."/>
            <person name="Jeske O."/>
            <person name="Meyerdierks A."/>
            <person name="Storesund J.E."/>
            <person name="Kallscheuer N."/>
            <person name="Luecker S."/>
            <person name="Lage O.M."/>
            <person name="Pohl T."/>
            <person name="Merkel B.J."/>
            <person name="Hornburger P."/>
            <person name="Mueller R.-W."/>
            <person name="Bruemmer F."/>
            <person name="Labrenz M."/>
            <person name="Spormann A.M."/>
            <person name="Op den Camp H."/>
            <person name="Overmann J."/>
            <person name="Amann R."/>
            <person name="Jetten M.S.M."/>
            <person name="Mascher T."/>
            <person name="Medema M.H."/>
            <person name="Devos D.P."/>
            <person name="Kaster A.-K."/>
            <person name="Ovreas L."/>
            <person name="Rohde M."/>
            <person name="Galperin M.Y."/>
            <person name="Jogler C."/>
        </authorList>
    </citation>
    <scope>NUCLEOTIDE SEQUENCE [LARGE SCALE GENOMIC DNA]</scope>
    <source>
        <strain evidence="7 8">HG66A1</strain>
    </source>
</reference>
<dbReference type="Proteomes" id="UP000320421">
    <property type="component" value="Chromosome"/>
</dbReference>
<dbReference type="GO" id="GO:0005524">
    <property type="term" value="F:ATP binding"/>
    <property type="evidence" value="ECO:0007669"/>
    <property type="project" value="UniProtKB-UniRule"/>
</dbReference>
<dbReference type="EC" id="2.7.1.24" evidence="5 6"/>
<comment type="function">
    <text evidence="5">Catalyzes the phosphorylation of the 3'-hydroxyl group of dephosphocoenzyme A to form coenzyme A.</text>
</comment>
<sequence>MSCHKAIPTISLIGGIGSGKSAVAKTVNSFRPIRVIDADKIGHEVLDFPEVQQKIRARFGSVVFNEQGIIIRKELARLVFGETKQHQEALDALEKIVHPEIHRRLEQEIVAARSEGQVDAILVDAAVILEAGWQKLCDHIVFIECPFEQRLHRVTENRGWSAAELSKRENQQLPLSEKRKLATSVIHNDQDLESAGLQLSRFIDSILPTEKETIQ</sequence>
<dbReference type="PROSITE" id="PS51219">
    <property type="entry name" value="DPCK"/>
    <property type="match status" value="1"/>
</dbReference>
<dbReference type="OrthoDB" id="9812943at2"/>
<dbReference type="GO" id="GO:0005737">
    <property type="term" value="C:cytoplasm"/>
    <property type="evidence" value="ECO:0007669"/>
    <property type="project" value="UniProtKB-SubCell"/>
</dbReference>
<dbReference type="Gene3D" id="3.40.50.300">
    <property type="entry name" value="P-loop containing nucleotide triphosphate hydrolases"/>
    <property type="match status" value="1"/>
</dbReference>
<keyword evidence="5 7" id="KW-0418">Kinase</keyword>
<dbReference type="InterPro" id="IPR027417">
    <property type="entry name" value="P-loop_NTPase"/>
</dbReference>
<keyword evidence="2 5" id="KW-0547">Nucleotide-binding</keyword>
<organism evidence="7 8">
    <name type="scientific">Gimesia chilikensis</name>
    <dbReference type="NCBI Taxonomy" id="2605989"/>
    <lineage>
        <taxon>Bacteria</taxon>
        <taxon>Pseudomonadati</taxon>
        <taxon>Planctomycetota</taxon>
        <taxon>Planctomycetia</taxon>
        <taxon>Planctomycetales</taxon>
        <taxon>Planctomycetaceae</taxon>
        <taxon>Gimesia</taxon>
    </lineage>
</organism>
<keyword evidence="4 5" id="KW-0173">Coenzyme A biosynthesis</keyword>
<dbReference type="InterPro" id="IPR001977">
    <property type="entry name" value="Depp_CoAkinase"/>
</dbReference>
<accession>A0A517PSD1</accession>
<comment type="similarity">
    <text evidence="1 5">Belongs to the CoaE family.</text>
</comment>